<proteinExistence type="predicted"/>
<dbReference type="EMBL" id="VFRA01000001">
    <property type="protein sequence ID" value="TQO18834.1"/>
    <property type="molecule type" value="Genomic_DNA"/>
</dbReference>
<dbReference type="AlphaFoldDB" id="A0A8H2PWZ6"/>
<dbReference type="Proteomes" id="UP000316560">
    <property type="component" value="Unassembled WGS sequence"/>
</dbReference>
<feature type="compositionally biased region" description="Basic and acidic residues" evidence="1">
    <location>
        <begin position="11"/>
        <end position="23"/>
    </location>
</feature>
<keyword evidence="3" id="KW-1185">Reference proteome</keyword>
<feature type="region of interest" description="Disordered" evidence="1">
    <location>
        <begin position="1"/>
        <end position="23"/>
    </location>
</feature>
<evidence type="ECO:0000313" key="3">
    <source>
        <dbReference type="Proteomes" id="UP000316560"/>
    </source>
</evidence>
<accession>A0A8H2PWZ6</accession>
<evidence type="ECO:0000313" key="2">
    <source>
        <dbReference type="EMBL" id="TQO18834.1"/>
    </source>
</evidence>
<comment type="caution">
    <text evidence="2">The sequence shown here is derived from an EMBL/GenBank/DDBJ whole genome shotgun (WGS) entry which is preliminary data.</text>
</comment>
<sequence length="87" mass="9430">MSDIENPSTDLHADGPDVHNIKDPTDFGKGMWSYLTGRSAVTDDSFVDLTIEAPRDVGPDAPRATWKLNETLKINTSEGFGSEPLAP</sequence>
<name>A0A8H2PWZ6_9MICO</name>
<organism evidence="2 3">
    <name type="scientific">Rhodoglobus vestalii</name>
    <dbReference type="NCBI Taxonomy" id="193384"/>
    <lineage>
        <taxon>Bacteria</taxon>
        <taxon>Bacillati</taxon>
        <taxon>Actinomycetota</taxon>
        <taxon>Actinomycetes</taxon>
        <taxon>Micrococcales</taxon>
        <taxon>Microbacteriaceae</taxon>
        <taxon>Rhodoglobus</taxon>
    </lineage>
</organism>
<reference evidence="2 3" key="1">
    <citation type="submission" date="2019-06" db="EMBL/GenBank/DDBJ databases">
        <title>Sequencing the genomes of 1000 actinobacteria strains.</title>
        <authorList>
            <person name="Klenk H.-P."/>
        </authorList>
    </citation>
    <scope>NUCLEOTIDE SEQUENCE [LARGE SCALE GENOMIC DNA]</scope>
    <source>
        <strain evidence="2 3">DSM 21947</strain>
    </source>
</reference>
<dbReference type="RefSeq" id="WP_141989390.1">
    <property type="nucleotide sequence ID" value="NZ_VFRA01000001.1"/>
</dbReference>
<protein>
    <submittedName>
        <fullName evidence="2">Uncharacterized protein</fullName>
    </submittedName>
</protein>
<dbReference type="OrthoDB" id="885299at2"/>
<gene>
    <name evidence="2" type="ORF">FB472_0358</name>
</gene>
<evidence type="ECO:0000256" key="1">
    <source>
        <dbReference type="SAM" id="MobiDB-lite"/>
    </source>
</evidence>